<comment type="caution">
    <text evidence="2">The sequence shown here is derived from an EMBL/GenBank/DDBJ whole genome shotgun (WGS) entry which is preliminary data.</text>
</comment>
<name>A0A2T2WKU9_9FIRM</name>
<dbReference type="EMBL" id="PXYV01000011">
    <property type="protein sequence ID" value="PSR22863.1"/>
    <property type="molecule type" value="Genomic_DNA"/>
</dbReference>
<evidence type="ECO:0000313" key="3">
    <source>
        <dbReference type="Proteomes" id="UP000241848"/>
    </source>
</evidence>
<protein>
    <submittedName>
        <fullName evidence="2">Uncharacterized protein</fullName>
    </submittedName>
</protein>
<feature type="transmembrane region" description="Helical" evidence="1">
    <location>
        <begin position="20"/>
        <end position="40"/>
    </location>
</feature>
<feature type="transmembrane region" description="Helical" evidence="1">
    <location>
        <begin position="92"/>
        <end position="118"/>
    </location>
</feature>
<feature type="transmembrane region" description="Helical" evidence="1">
    <location>
        <begin position="52"/>
        <end position="71"/>
    </location>
</feature>
<dbReference type="Proteomes" id="UP000241848">
    <property type="component" value="Unassembled WGS sequence"/>
</dbReference>
<evidence type="ECO:0000313" key="2">
    <source>
        <dbReference type="EMBL" id="PSR22863.1"/>
    </source>
</evidence>
<organism evidence="2 3">
    <name type="scientific">Sulfobacillus acidophilus</name>
    <dbReference type="NCBI Taxonomy" id="53633"/>
    <lineage>
        <taxon>Bacteria</taxon>
        <taxon>Bacillati</taxon>
        <taxon>Bacillota</taxon>
        <taxon>Clostridia</taxon>
        <taxon>Eubacteriales</taxon>
        <taxon>Clostridiales Family XVII. Incertae Sedis</taxon>
        <taxon>Sulfobacillus</taxon>
    </lineage>
</organism>
<feature type="transmembrane region" description="Helical" evidence="1">
    <location>
        <begin position="258"/>
        <end position="278"/>
    </location>
</feature>
<dbReference type="AlphaFoldDB" id="A0A2T2WKU9"/>
<gene>
    <name evidence="2" type="ORF">C7B45_05170</name>
</gene>
<proteinExistence type="predicted"/>
<accession>A0A2T2WKU9</accession>
<reference evidence="2 3" key="1">
    <citation type="journal article" date="2014" name="BMC Genomics">
        <title>Comparison of environmental and isolate Sulfobacillus genomes reveals diverse carbon, sulfur, nitrogen, and hydrogen metabolisms.</title>
        <authorList>
            <person name="Justice N.B."/>
            <person name="Norman A."/>
            <person name="Brown C.T."/>
            <person name="Singh A."/>
            <person name="Thomas B.C."/>
            <person name="Banfield J.F."/>
        </authorList>
    </citation>
    <scope>NUCLEOTIDE SEQUENCE [LARGE SCALE GENOMIC DNA]</scope>
    <source>
        <strain evidence="2">AMDSBA3</strain>
    </source>
</reference>
<feature type="transmembrane region" description="Helical" evidence="1">
    <location>
        <begin position="166"/>
        <end position="192"/>
    </location>
</feature>
<sequence length="656" mass="72053">MRVIRAVAVNTWRLAWRDPLTRIELGMLAVLALLAAIAAIGSPTSGDGAVQMFAVAYSATPFALVLIVGQIGRNVREEAGWWSRPLSRDQVLLGRFAGYAAVGSTLVGVTATWGWILMTVLAHLDPWSGLVWTFWFALLTIPAVLTVTGGALWLQTAVNNPHRYFAWAIILSLIVAFAEYKLCMFTAAWPHLSFFNPFPGFLELGLALPPSLLTPIGISGWIWINRVLWGTIGMLLVVAAIRRPVGPYPMRPGPTTRIVMALLGVGAVACAVILAITAQRLSPPVSSTYSASTNFFCRDARIQLTVNAQTGQWQGQFRCRPSRAGTLRFAANAGLTLTAFSRGRQPISLHVGLVSKDSAQRQWQMSILRRHTVTFVLTGHLLPYPSTLPYRPFSVGQVYSGLAAGYGHVFIAEAQKGLPTCLTASTPVQLSLRDLAPGPLVTNAVWDQLSRVWVARLGTLTVDTGDLVKIRRGPTTIWLPEAGGISLAPFLPYVGSLRSLTAWLPLPKHISFVPSPVISQAAWHTPDIVYTDVHPFVEPRDPISNSDSPPTNYTATLTLARLLWTSMAATPKTDQDVVLTVLLMYSHSNPVNFFLLLDQVQQGRVTDVGPLTPNQRHNILRTWQLLQSQTRRRQRIWLVHQYRTAQTHTADGEVRS</sequence>
<feature type="transmembrane region" description="Helical" evidence="1">
    <location>
        <begin position="130"/>
        <end position="154"/>
    </location>
</feature>
<evidence type="ECO:0000256" key="1">
    <source>
        <dbReference type="SAM" id="Phobius"/>
    </source>
</evidence>
<feature type="transmembrane region" description="Helical" evidence="1">
    <location>
        <begin position="212"/>
        <end position="238"/>
    </location>
</feature>
<keyword evidence="1" id="KW-0812">Transmembrane</keyword>
<keyword evidence="1" id="KW-1133">Transmembrane helix</keyword>
<keyword evidence="1" id="KW-0472">Membrane</keyword>